<dbReference type="EMBL" id="PEVG01000030">
    <property type="protein sequence ID" value="PIU99420.1"/>
    <property type="molecule type" value="Genomic_DNA"/>
</dbReference>
<gene>
    <name evidence="11 13" type="primary">dnaX</name>
    <name evidence="13" type="ORF">COS58_02495</name>
</gene>
<dbReference type="SUPFAM" id="SSF52540">
    <property type="entry name" value="P-loop containing nucleoside triphosphate hydrolases"/>
    <property type="match status" value="1"/>
</dbReference>
<comment type="caution">
    <text evidence="13">The sequence shown here is derived from an EMBL/GenBank/DDBJ whole genome shotgun (WGS) entry which is preliminary data.</text>
</comment>
<dbReference type="PANTHER" id="PTHR11669">
    <property type="entry name" value="REPLICATION FACTOR C / DNA POLYMERASE III GAMMA-TAU SUBUNIT"/>
    <property type="match status" value="1"/>
</dbReference>
<evidence type="ECO:0000256" key="4">
    <source>
        <dbReference type="ARBA" id="ARBA00022705"/>
    </source>
</evidence>
<keyword evidence="2 11" id="KW-0808">Transferase</keyword>
<dbReference type="GO" id="GO:0006261">
    <property type="term" value="P:DNA-templated DNA replication"/>
    <property type="evidence" value="ECO:0007669"/>
    <property type="project" value="TreeGrafter"/>
</dbReference>
<evidence type="ECO:0000256" key="10">
    <source>
        <dbReference type="ARBA" id="ARBA00049244"/>
    </source>
</evidence>
<dbReference type="InterPro" id="IPR045085">
    <property type="entry name" value="HLD_clamp_pol_III_gamma_tau"/>
</dbReference>
<dbReference type="Gene3D" id="1.10.8.60">
    <property type="match status" value="1"/>
</dbReference>
<evidence type="ECO:0000256" key="7">
    <source>
        <dbReference type="ARBA" id="ARBA00022833"/>
    </source>
</evidence>
<evidence type="ECO:0000256" key="9">
    <source>
        <dbReference type="ARBA" id="ARBA00022932"/>
    </source>
</evidence>
<dbReference type="Proteomes" id="UP000228561">
    <property type="component" value="Unassembled WGS sequence"/>
</dbReference>
<dbReference type="InterPro" id="IPR050238">
    <property type="entry name" value="DNA_Rep/Repair_Clamp_Loader"/>
</dbReference>
<keyword evidence="5" id="KW-0479">Metal-binding</keyword>
<evidence type="ECO:0000256" key="5">
    <source>
        <dbReference type="ARBA" id="ARBA00022723"/>
    </source>
</evidence>
<feature type="domain" description="AAA+ ATPase" evidence="12">
    <location>
        <begin position="37"/>
        <end position="158"/>
    </location>
</feature>
<organism evidence="13 14">
    <name type="scientific">Candidatus Tagabacteria bacterium CG03_land_8_20_14_0_80_41_22</name>
    <dbReference type="NCBI Taxonomy" id="1975020"/>
    <lineage>
        <taxon>Bacteria</taxon>
        <taxon>Candidatus Tagaibacteriota</taxon>
    </lineage>
</organism>
<evidence type="ECO:0000259" key="12">
    <source>
        <dbReference type="SMART" id="SM00382"/>
    </source>
</evidence>
<evidence type="ECO:0000313" key="14">
    <source>
        <dbReference type="Proteomes" id="UP000228561"/>
    </source>
</evidence>
<evidence type="ECO:0000256" key="3">
    <source>
        <dbReference type="ARBA" id="ARBA00022695"/>
    </source>
</evidence>
<evidence type="ECO:0000256" key="1">
    <source>
        <dbReference type="ARBA" id="ARBA00006360"/>
    </source>
</evidence>
<comment type="similarity">
    <text evidence="1 11">Belongs to the DnaX/STICHEL family.</text>
</comment>
<keyword evidence="9 11" id="KW-0239">DNA-directed DNA polymerase</keyword>
<keyword evidence="6 11" id="KW-0547">Nucleotide-binding</keyword>
<dbReference type="NCBIfam" id="TIGR02397">
    <property type="entry name" value="dnaX_nterm"/>
    <property type="match status" value="1"/>
</dbReference>
<sequence>MSEVVLYRKYRPHNFEEVLGQDHVVTVLKNAVKLNRVSHAYLFSGPAGTGKTSVARILARSVGCEDMDLSEIDAASSRGIDEIRALRDAVRLVPFQSPYKVYVVDEVHMLTKEAFNALLKTLEEPPKHAIFILATTELNKVPETIISRCQHFVFRKVPESIIRSSILEIAKKEGFKLDDEAAGLIALFADGSFRDSQSMLDQIFSLVGEKVITGVKVREFLAAPAKNLVDNLISSIFEKNIEKGLAIIDEAVKQGIEIKLFLKFILRNVRLVLMLQMAPDMEKELETFFSKDEFQFLKKHVNVFSNKELGNILSVLLDAYDTRTIGYLPQLPLELALMKITSENGVKK</sequence>
<dbReference type="InterPro" id="IPR003593">
    <property type="entry name" value="AAA+_ATPase"/>
</dbReference>
<evidence type="ECO:0000256" key="8">
    <source>
        <dbReference type="ARBA" id="ARBA00022840"/>
    </source>
</evidence>
<name>A0A2M7B8L4_9BACT</name>
<comment type="subunit">
    <text evidence="11">DNA polymerase III contains a core (composed of alpha, epsilon and theta chains) that associates with a tau subunit. This core dimerizes to form the POLIII' complex. PolIII' associates with the gamma complex (composed of gamma, delta, delta', psi and chi chains) and with the beta chain to form the complete DNA polymerase III complex.</text>
</comment>
<dbReference type="Gene3D" id="1.20.272.10">
    <property type="match status" value="1"/>
</dbReference>
<dbReference type="Gene3D" id="3.40.50.300">
    <property type="entry name" value="P-loop containing nucleotide triphosphate hydrolases"/>
    <property type="match status" value="1"/>
</dbReference>
<keyword evidence="4 11" id="KW-0235">DNA replication</keyword>
<dbReference type="GO" id="GO:0003677">
    <property type="term" value="F:DNA binding"/>
    <property type="evidence" value="ECO:0007669"/>
    <property type="project" value="InterPro"/>
</dbReference>
<dbReference type="SUPFAM" id="SSF48019">
    <property type="entry name" value="post-AAA+ oligomerization domain-like"/>
    <property type="match status" value="1"/>
</dbReference>
<evidence type="ECO:0000256" key="11">
    <source>
        <dbReference type="RuleBase" id="RU364063"/>
    </source>
</evidence>
<dbReference type="AlphaFoldDB" id="A0A2M7B8L4"/>
<dbReference type="PANTHER" id="PTHR11669:SF0">
    <property type="entry name" value="PROTEIN STICHEL-LIKE 2"/>
    <property type="match status" value="1"/>
</dbReference>
<protein>
    <recommendedName>
        <fullName evidence="11">DNA polymerase III subunit gamma/tau</fullName>
        <ecNumber evidence="11">2.7.7.7</ecNumber>
    </recommendedName>
</protein>
<dbReference type="GO" id="GO:0009360">
    <property type="term" value="C:DNA polymerase III complex"/>
    <property type="evidence" value="ECO:0007669"/>
    <property type="project" value="InterPro"/>
</dbReference>
<comment type="function">
    <text evidence="11">DNA polymerase III is a complex, multichain enzyme responsible for most of the replicative synthesis in bacteria. This DNA polymerase also exhibits 3' to 5' exonuclease activity.</text>
</comment>
<proteinExistence type="inferred from homology"/>
<dbReference type="SMART" id="SM00382">
    <property type="entry name" value="AAA"/>
    <property type="match status" value="1"/>
</dbReference>
<reference evidence="14" key="1">
    <citation type="submission" date="2017-09" db="EMBL/GenBank/DDBJ databases">
        <title>Depth-based differentiation of microbial function through sediment-hosted aquifers and enrichment of novel symbionts in the deep terrestrial subsurface.</title>
        <authorList>
            <person name="Probst A.J."/>
            <person name="Ladd B."/>
            <person name="Jarett J.K."/>
            <person name="Geller-Mcgrath D.E."/>
            <person name="Sieber C.M.K."/>
            <person name="Emerson J.B."/>
            <person name="Anantharaman K."/>
            <person name="Thomas B.C."/>
            <person name="Malmstrom R."/>
            <person name="Stieglmeier M."/>
            <person name="Klingl A."/>
            <person name="Woyke T."/>
            <person name="Ryan C.M."/>
            <person name="Banfield J.F."/>
        </authorList>
    </citation>
    <scope>NUCLEOTIDE SEQUENCE [LARGE SCALE GENOMIC DNA]</scope>
</reference>
<dbReference type="NCBIfam" id="TIGR01128">
    <property type="entry name" value="holA"/>
    <property type="match status" value="1"/>
</dbReference>
<dbReference type="InterPro" id="IPR008921">
    <property type="entry name" value="DNA_pol3_clamp-load_cplx_C"/>
</dbReference>
<dbReference type="InterPro" id="IPR027417">
    <property type="entry name" value="P-loop_NTPase"/>
</dbReference>
<keyword evidence="7" id="KW-0862">Zinc</keyword>
<dbReference type="InterPro" id="IPR005790">
    <property type="entry name" value="DNA_polIII_delta"/>
</dbReference>
<dbReference type="GO" id="GO:0046872">
    <property type="term" value="F:metal ion binding"/>
    <property type="evidence" value="ECO:0007669"/>
    <property type="project" value="UniProtKB-KW"/>
</dbReference>
<dbReference type="Pfam" id="PF22608">
    <property type="entry name" value="DNAX_ATPase_lid"/>
    <property type="match status" value="1"/>
</dbReference>
<keyword evidence="8 11" id="KW-0067">ATP-binding</keyword>
<comment type="catalytic activity">
    <reaction evidence="10 11">
        <text>DNA(n) + a 2'-deoxyribonucleoside 5'-triphosphate = DNA(n+1) + diphosphate</text>
        <dbReference type="Rhea" id="RHEA:22508"/>
        <dbReference type="Rhea" id="RHEA-COMP:17339"/>
        <dbReference type="Rhea" id="RHEA-COMP:17340"/>
        <dbReference type="ChEBI" id="CHEBI:33019"/>
        <dbReference type="ChEBI" id="CHEBI:61560"/>
        <dbReference type="ChEBI" id="CHEBI:173112"/>
        <dbReference type="EC" id="2.7.7.7"/>
    </reaction>
</comment>
<dbReference type="EC" id="2.7.7.7" evidence="11"/>
<dbReference type="Pfam" id="PF13177">
    <property type="entry name" value="DNA_pol3_delta2"/>
    <property type="match status" value="2"/>
</dbReference>
<dbReference type="GO" id="GO:0005524">
    <property type="term" value="F:ATP binding"/>
    <property type="evidence" value="ECO:0007669"/>
    <property type="project" value="UniProtKB-KW"/>
</dbReference>
<dbReference type="GO" id="GO:0003887">
    <property type="term" value="F:DNA-directed DNA polymerase activity"/>
    <property type="evidence" value="ECO:0007669"/>
    <property type="project" value="UniProtKB-KW"/>
</dbReference>
<evidence type="ECO:0000256" key="6">
    <source>
        <dbReference type="ARBA" id="ARBA00022741"/>
    </source>
</evidence>
<keyword evidence="3 11" id="KW-0548">Nucleotidyltransferase</keyword>
<dbReference type="InterPro" id="IPR012763">
    <property type="entry name" value="DNA_pol_III_sug/sutau_N"/>
</dbReference>
<evidence type="ECO:0000256" key="2">
    <source>
        <dbReference type="ARBA" id="ARBA00022679"/>
    </source>
</evidence>
<evidence type="ECO:0000313" key="13">
    <source>
        <dbReference type="EMBL" id="PIU99420.1"/>
    </source>
</evidence>
<accession>A0A2M7B8L4</accession>
<dbReference type="Pfam" id="PF12169">
    <property type="entry name" value="DNA_pol3_gamma3"/>
    <property type="match status" value="1"/>
</dbReference>
<dbReference type="InterPro" id="IPR022754">
    <property type="entry name" value="DNA_pol_III_gamma-3"/>
</dbReference>
<dbReference type="CDD" id="cd00009">
    <property type="entry name" value="AAA"/>
    <property type="match status" value="1"/>
</dbReference>